<dbReference type="OrthoDB" id="8536716at2"/>
<dbReference type="InterPro" id="IPR021737">
    <property type="entry name" value="Phage_phiKZ_Orf197"/>
</dbReference>
<dbReference type="AlphaFoldDB" id="A0A4R6W8C2"/>
<accession>A0A4R6W8C2</accession>
<dbReference type="EMBL" id="SNYV01000018">
    <property type="protein sequence ID" value="TDQ73866.1"/>
    <property type="molecule type" value="Genomic_DNA"/>
</dbReference>
<dbReference type="Proteomes" id="UP000295292">
    <property type="component" value="Unassembled WGS sequence"/>
</dbReference>
<proteinExistence type="predicted"/>
<dbReference type="RefSeq" id="WP_133586440.1">
    <property type="nucleotide sequence ID" value="NZ_SNYV01000018.1"/>
</dbReference>
<keyword evidence="3" id="KW-1185">Reference proteome</keyword>
<feature type="transmembrane region" description="Helical" evidence="1">
    <location>
        <begin position="124"/>
        <end position="146"/>
    </location>
</feature>
<reference evidence="2 3" key="1">
    <citation type="submission" date="2019-03" db="EMBL/GenBank/DDBJ databases">
        <title>Genomic Encyclopedia of Archaeal and Bacterial Type Strains, Phase II (KMG-II): from individual species to whole genera.</title>
        <authorList>
            <person name="Goeker M."/>
        </authorList>
    </citation>
    <scope>NUCLEOTIDE SEQUENCE [LARGE SCALE GENOMIC DNA]</scope>
    <source>
        <strain evidence="2 3">DSM 28353</strain>
    </source>
</reference>
<keyword evidence="1" id="KW-1133">Transmembrane helix</keyword>
<evidence type="ECO:0000313" key="2">
    <source>
        <dbReference type="EMBL" id="TDQ73866.1"/>
    </source>
</evidence>
<evidence type="ECO:0000256" key="1">
    <source>
        <dbReference type="SAM" id="Phobius"/>
    </source>
</evidence>
<feature type="transmembrane region" description="Helical" evidence="1">
    <location>
        <begin position="98"/>
        <end position="117"/>
    </location>
</feature>
<name>A0A4R6W8C2_9SPHI</name>
<protein>
    <submittedName>
        <fullName evidence="2">Uncharacterized protein DUF3307</fullName>
    </submittedName>
</protein>
<keyword evidence="1" id="KW-0812">Transmembrane</keyword>
<feature type="transmembrane region" description="Helical" evidence="1">
    <location>
        <begin position="216"/>
        <end position="235"/>
    </location>
</feature>
<dbReference type="Pfam" id="PF11750">
    <property type="entry name" value="DUF3307"/>
    <property type="match status" value="1"/>
</dbReference>
<comment type="caution">
    <text evidence="2">The sequence shown here is derived from an EMBL/GenBank/DDBJ whole genome shotgun (WGS) entry which is preliminary data.</text>
</comment>
<gene>
    <name evidence="2" type="ORF">CLV99_4304</name>
</gene>
<organism evidence="2 3">
    <name type="scientific">Sphingobacterium yanglingense</name>
    <dbReference type="NCBI Taxonomy" id="1437280"/>
    <lineage>
        <taxon>Bacteria</taxon>
        <taxon>Pseudomonadati</taxon>
        <taxon>Bacteroidota</taxon>
        <taxon>Sphingobacteriia</taxon>
        <taxon>Sphingobacteriales</taxon>
        <taxon>Sphingobacteriaceae</taxon>
        <taxon>Sphingobacterium</taxon>
    </lineage>
</organism>
<evidence type="ECO:0000313" key="3">
    <source>
        <dbReference type="Proteomes" id="UP000295292"/>
    </source>
</evidence>
<sequence length="243" mass="27798">MLTLFLKLFLAHLLGDFVLQPQSWVIKRRNNVSYLLLHILVHLLILTVVLYPSWSEYWVLILAIGCAHLAVDSLKIWWEKLWPYRPVFLFALDQFLHLVVLLAATFYCFGIPTGFFEHLISNQIILCVIAFLLVAVVTPIFLRVFFSKWNQENELSNKRKDTLIDAGMLIGIMERLIIVLFIQVGFLSGIGFLLAAKSIFRFGDLKNAKDTKFTEYVLVGTLASFTIAIVVGYLLRLGLGYVL</sequence>
<feature type="transmembrane region" description="Helical" evidence="1">
    <location>
        <begin position="31"/>
        <end position="51"/>
    </location>
</feature>
<keyword evidence="1" id="KW-0472">Membrane</keyword>
<feature type="transmembrane region" description="Helical" evidence="1">
    <location>
        <begin position="166"/>
        <end position="195"/>
    </location>
</feature>